<keyword evidence="2" id="KW-1185">Reference proteome</keyword>
<gene>
    <name evidence="1" type="ORF">E5334_05420</name>
</gene>
<protein>
    <submittedName>
        <fullName evidence="1">Uncharacterized protein</fullName>
    </submittedName>
</protein>
<dbReference type="AlphaFoldDB" id="A0A4S2F196"/>
<comment type="caution">
    <text evidence="1">The sequence shown here is derived from an EMBL/GenBank/DDBJ whole genome shotgun (WGS) entry which is preliminary data.</text>
</comment>
<dbReference type="OrthoDB" id="3196779at2"/>
<dbReference type="EMBL" id="SRYE01000003">
    <property type="protein sequence ID" value="TGY62107.1"/>
    <property type="molecule type" value="Genomic_DNA"/>
</dbReference>
<dbReference type="RefSeq" id="WP_114538708.1">
    <property type="nucleotide sequence ID" value="NZ_SRYE01000003.1"/>
</dbReference>
<proteinExistence type="predicted"/>
<dbReference type="Proteomes" id="UP000310263">
    <property type="component" value="Unassembled WGS sequence"/>
</dbReference>
<evidence type="ECO:0000313" key="1">
    <source>
        <dbReference type="EMBL" id="TGY62107.1"/>
    </source>
</evidence>
<accession>A0A4S2F196</accession>
<organism evidence="1 2">
    <name type="scientific">Muricaecibacterium torontonense</name>
    <dbReference type="NCBI Taxonomy" id="3032871"/>
    <lineage>
        <taxon>Bacteria</taxon>
        <taxon>Bacillati</taxon>
        <taxon>Actinomycetota</taxon>
        <taxon>Coriobacteriia</taxon>
        <taxon>Coriobacteriales</taxon>
        <taxon>Atopobiaceae</taxon>
        <taxon>Muricaecibacterium</taxon>
    </lineage>
</organism>
<name>A0A4S2F196_9ACTN</name>
<evidence type="ECO:0000313" key="2">
    <source>
        <dbReference type="Proteomes" id="UP000310263"/>
    </source>
</evidence>
<reference evidence="1 2" key="1">
    <citation type="submission" date="2019-04" db="EMBL/GenBank/DDBJ databases">
        <title>Microbes associate with the intestines of laboratory mice.</title>
        <authorList>
            <person name="Navarre W."/>
            <person name="Wong E."/>
            <person name="Huang K."/>
            <person name="Tropini C."/>
            <person name="Ng K."/>
            <person name="Yu B."/>
        </authorList>
    </citation>
    <scope>NUCLEOTIDE SEQUENCE [LARGE SCALE GENOMIC DNA]</scope>
    <source>
        <strain evidence="1 2">NM07_P-09</strain>
    </source>
</reference>
<sequence length="132" mass="15594">MNVDDYTQPVEAVIAQERAFVFPVPLKAESYRELFNEWLRVNPKAAHEIELTALAIHRRGLRVSTKYLIERVRYESAYRLVAVPYTDQHGITHHYSINNTVTPLLARWLLENNPDLRIETRKSMFDRKDEKK</sequence>